<dbReference type="AlphaFoldDB" id="A0AAQ3RQV2"/>
<organism evidence="1 2">
    <name type="scientific">Vigna mungo</name>
    <name type="common">Black gram</name>
    <name type="synonym">Phaseolus mungo</name>
    <dbReference type="NCBI Taxonomy" id="3915"/>
    <lineage>
        <taxon>Eukaryota</taxon>
        <taxon>Viridiplantae</taxon>
        <taxon>Streptophyta</taxon>
        <taxon>Embryophyta</taxon>
        <taxon>Tracheophyta</taxon>
        <taxon>Spermatophyta</taxon>
        <taxon>Magnoliopsida</taxon>
        <taxon>eudicotyledons</taxon>
        <taxon>Gunneridae</taxon>
        <taxon>Pentapetalae</taxon>
        <taxon>rosids</taxon>
        <taxon>fabids</taxon>
        <taxon>Fabales</taxon>
        <taxon>Fabaceae</taxon>
        <taxon>Papilionoideae</taxon>
        <taxon>50 kb inversion clade</taxon>
        <taxon>NPAAA clade</taxon>
        <taxon>indigoferoid/millettioid clade</taxon>
        <taxon>Phaseoleae</taxon>
        <taxon>Vigna</taxon>
    </lineage>
</organism>
<name>A0AAQ3RQV2_VIGMU</name>
<proteinExistence type="predicted"/>
<dbReference type="Proteomes" id="UP001374535">
    <property type="component" value="Chromosome 7"/>
</dbReference>
<dbReference type="EMBL" id="CP144694">
    <property type="protein sequence ID" value="WVZ04434.1"/>
    <property type="molecule type" value="Genomic_DNA"/>
</dbReference>
<gene>
    <name evidence="1" type="ORF">V8G54_025240</name>
</gene>
<reference evidence="1 2" key="1">
    <citation type="journal article" date="2023" name="Life. Sci Alliance">
        <title>Evolutionary insights into 3D genome organization and epigenetic landscape of Vigna mungo.</title>
        <authorList>
            <person name="Junaid A."/>
            <person name="Singh B."/>
            <person name="Bhatia S."/>
        </authorList>
    </citation>
    <scope>NUCLEOTIDE SEQUENCE [LARGE SCALE GENOMIC DNA]</scope>
    <source>
        <strain evidence="1">Urdbean</strain>
    </source>
</reference>
<keyword evidence="2" id="KW-1185">Reference proteome</keyword>
<evidence type="ECO:0000313" key="1">
    <source>
        <dbReference type="EMBL" id="WVZ04434.1"/>
    </source>
</evidence>
<accession>A0AAQ3RQV2</accession>
<sequence length="128" mass="14825">MIIVIITSHVRNPLPFHSRVNSIILLVNLFRLFLPRRPPPPPLLLRLSGRVSTDSPSRVTERFGFINTVLVQIDRTPRLVPPPRDHHRRTGLLFRFVNPRNGSDTMLNNLRSFENVVLPLRRVDEIVL</sequence>
<evidence type="ECO:0000313" key="2">
    <source>
        <dbReference type="Proteomes" id="UP001374535"/>
    </source>
</evidence>
<protein>
    <submittedName>
        <fullName evidence="1">Uncharacterized protein</fullName>
    </submittedName>
</protein>